<evidence type="ECO:0000313" key="6">
    <source>
        <dbReference type="Proteomes" id="UP001549145"/>
    </source>
</evidence>
<dbReference type="InterPro" id="IPR004089">
    <property type="entry name" value="MCPsignal_dom"/>
</dbReference>
<feature type="domain" description="Methyl-accepting transducer" evidence="4">
    <location>
        <begin position="232"/>
        <end position="454"/>
    </location>
</feature>
<comment type="caution">
    <text evidence="5">The sequence shown here is derived from an EMBL/GenBank/DDBJ whole genome shotgun (WGS) entry which is preliminary data.</text>
</comment>
<dbReference type="SMART" id="SM00283">
    <property type="entry name" value="MA"/>
    <property type="match status" value="1"/>
</dbReference>
<feature type="transmembrane region" description="Helical" evidence="3">
    <location>
        <begin position="94"/>
        <end position="126"/>
    </location>
</feature>
<dbReference type="Gene3D" id="1.10.287.950">
    <property type="entry name" value="Methyl-accepting chemotaxis protein"/>
    <property type="match status" value="1"/>
</dbReference>
<dbReference type="PANTHER" id="PTHR32089:SF112">
    <property type="entry name" value="LYSOZYME-LIKE PROTEIN-RELATED"/>
    <property type="match status" value="1"/>
</dbReference>
<dbReference type="PROSITE" id="PS50111">
    <property type="entry name" value="CHEMOTAXIS_TRANSDUC_2"/>
    <property type="match status" value="1"/>
</dbReference>
<protein>
    <submittedName>
        <fullName evidence="5">Methyl-accepting chemotaxis protein</fullName>
    </submittedName>
</protein>
<organism evidence="5 6">
    <name type="scientific">Methylobacterium goesingense</name>
    <dbReference type="NCBI Taxonomy" id="243690"/>
    <lineage>
        <taxon>Bacteria</taxon>
        <taxon>Pseudomonadati</taxon>
        <taxon>Pseudomonadota</taxon>
        <taxon>Alphaproteobacteria</taxon>
        <taxon>Hyphomicrobiales</taxon>
        <taxon>Methylobacteriaceae</taxon>
        <taxon>Methylobacterium</taxon>
    </lineage>
</organism>
<evidence type="ECO:0000256" key="3">
    <source>
        <dbReference type="SAM" id="Phobius"/>
    </source>
</evidence>
<dbReference type="RefSeq" id="WP_283205903.1">
    <property type="nucleotide sequence ID" value="NZ_BPQL01000080.1"/>
</dbReference>
<feature type="transmembrane region" description="Helical" evidence="3">
    <location>
        <begin position="67"/>
        <end position="88"/>
    </location>
</feature>
<keyword evidence="6" id="KW-1185">Reference proteome</keyword>
<accession>A0ABV2L617</accession>
<dbReference type="SUPFAM" id="SSF58104">
    <property type="entry name" value="Methyl-accepting chemotaxis protein (MCP) signaling domain"/>
    <property type="match status" value="1"/>
</dbReference>
<evidence type="ECO:0000256" key="2">
    <source>
        <dbReference type="PROSITE-ProRule" id="PRU00284"/>
    </source>
</evidence>
<dbReference type="PANTHER" id="PTHR32089">
    <property type="entry name" value="METHYL-ACCEPTING CHEMOTAXIS PROTEIN MCPB"/>
    <property type="match status" value="1"/>
</dbReference>
<feature type="transmembrane region" description="Helical" evidence="3">
    <location>
        <begin position="12"/>
        <end position="31"/>
    </location>
</feature>
<dbReference type="EMBL" id="JBEPMM010000007">
    <property type="protein sequence ID" value="MET3693276.1"/>
    <property type="molecule type" value="Genomic_DNA"/>
</dbReference>
<reference evidence="5 6" key="1">
    <citation type="submission" date="2024-06" db="EMBL/GenBank/DDBJ databases">
        <title>Genomic Encyclopedia of Type Strains, Phase IV (KMG-IV): sequencing the most valuable type-strain genomes for metagenomic binning, comparative biology and taxonomic classification.</title>
        <authorList>
            <person name="Goeker M."/>
        </authorList>
    </citation>
    <scope>NUCLEOTIDE SEQUENCE [LARGE SCALE GENOMIC DNA]</scope>
    <source>
        <strain evidence="5 6">DSM 21331</strain>
    </source>
</reference>
<evidence type="ECO:0000259" key="4">
    <source>
        <dbReference type="PROSITE" id="PS50111"/>
    </source>
</evidence>
<keyword evidence="3" id="KW-0812">Transmembrane</keyword>
<evidence type="ECO:0000313" key="5">
    <source>
        <dbReference type="EMBL" id="MET3693276.1"/>
    </source>
</evidence>
<dbReference type="Pfam" id="PF00015">
    <property type="entry name" value="MCPsignal"/>
    <property type="match status" value="1"/>
</dbReference>
<keyword evidence="3" id="KW-0472">Membrane</keyword>
<keyword evidence="3" id="KW-1133">Transmembrane helix</keyword>
<dbReference type="Proteomes" id="UP001549145">
    <property type="component" value="Unassembled WGS sequence"/>
</dbReference>
<feature type="transmembrane region" description="Helical" evidence="3">
    <location>
        <begin position="147"/>
        <end position="165"/>
    </location>
</feature>
<feature type="transmembrane region" description="Helical" evidence="3">
    <location>
        <begin position="37"/>
        <end position="55"/>
    </location>
</feature>
<evidence type="ECO:0000256" key="1">
    <source>
        <dbReference type="ARBA" id="ARBA00023224"/>
    </source>
</evidence>
<gene>
    <name evidence="5" type="ORF">ABID43_002823</name>
</gene>
<name>A0ABV2L617_9HYPH</name>
<proteinExistence type="predicted"/>
<keyword evidence="1 2" id="KW-0807">Transducer</keyword>
<sequence>MTNLDTLRQTFGRFLIAFLWLHLPIIALGAWFADNALAVPLVIAGLMAGLSTLMWRRSPTGPTTRLVSSLSLIGMAAILPSVLAGHPWQIDVHMYFFACMAVIVAWCDWTVLVACAAAVAGHHLALNATVPALIFPGGAKTADLARVVLHAVILIIETGVLAWVARTIPTALAAQAASEGAIRAQMDRMRALESEAALARAGAEAQRREAMQQTAHYFESTVGGILSRVTQAAAAMQDTARTMTRTAEGTAGQAESVVGAAVMAAHNVDQVAGAAEELGASVQEIGRQVAESARMAQGAVTHADATGQLVLALSTGAARIGDVVGIISGIAGQTNLLALNATIEAARAGEAGRGFAVVAAEVKELANQTARATEEITQQINAIQGTTGEAVTAIEAIAAQIRTMSVTADAIAAAVNQQGSATQEIIRNVSEAATGTGAITATIGGVAQSAGETGGAAACVLDSASELAQEADHLGTEVNRFLATVKAA</sequence>